<proteinExistence type="predicted"/>
<gene>
    <name evidence="1" type="ORF">F2Y86_18540</name>
</gene>
<dbReference type="EMBL" id="VVYW01000017">
    <property type="protein sequence ID" value="KAA5405851.1"/>
    <property type="molecule type" value="Genomic_DNA"/>
</dbReference>
<protein>
    <recommendedName>
        <fullName evidence="3">Transposase</fullName>
    </recommendedName>
</protein>
<dbReference type="Proteomes" id="UP000325055">
    <property type="component" value="Unassembled WGS sequence"/>
</dbReference>
<evidence type="ECO:0000313" key="2">
    <source>
        <dbReference type="Proteomes" id="UP000325055"/>
    </source>
</evidence>
<reference evidence="1 2" key="1">
    <citation type="journal article" date="2019" name="Nat. Med.">
        <title>A library of human gut bacterial isolates paired with longitudinal multiomics data enables mechanistic microbiome research.</title>
        <authorList>
            <person name="Poyet M."/>
            <person name="Groussin M."/>
            <person name="Gibbons S.M."/>
            <person name="Avila-Pacheco J."/>
            <person name="Jiang X."/>
            <person name="Kearney S.M."/>
            <person name="Perrotta A.R."/>
            <person name="Berdy B."/>
            <person name="Zhao S."/>
            <person name="Lieberman T.D."/>
            <person name="Swanson P.K."/>
            <person name="Smith M."/>
            <person name="Roesemann S."/>
            <person name="Alexander J.E."/>
            <person name="Rich S.A."/>
            <person name="Livny J."/>
            <person name="Vlamakis H."/>
            <person name="Clish C."/>
            <person name="Bullock K."/>
            <person name="Deik A."/>
            <person name="Scott J."/>
            <person name="Pierce K.A."/>
            <person name="Xavier R.J."/>
            <person name="Alm E.J."/>
        </authorList>
    </citation>
    <scope>NUCLEOTIDE SEQUENCE [LARGE SCALE GENOMIC DNA]</scope>
    <source>
        <strain evidence="1 2">BIOML-A7</strain>
    </source>
</reference>
<organism evidence="1 2">
    <name type="scientific">Bacteroides cellulosilyticus</name>
    <dbReference type="NCBI Taxonomy" id="246787"/>
    <lineage>
        <taxon>Bacteria</taxon>
        <taxon>Pseudomonadati</taxon>
        <taxon>Bacteroidota</taxon>
        <taxon>Bacteroidia</taxon>
        <taxon>Bacteroidales</taxon>
        <taxon>Bacteroidaceae</taxon>
        <taxon>Bacteroides</taxon>
    </lineage>
</organism>
<sequence length="65" mass="7588">MWQMTVIRCHGRSFYVSPHRQTEEGIQGLWDLAIASASTWLKHFRKYGLLESVDVNGTYTKSDKR</sequence>
<dbReference type="AlphaFoldDB" id="A0A5M6A561"/>
<name>A0A5M6A561_9BACE</name>
<comment type="caution">
    <text evidence="1">The sequence shown here is derived from an EMBL/GenBank/DDBJ whole genome shotgun (WGS) entry which is preliminary data.</text>
</comment>
<evidence type="ECO:0000313" key="1">
    <source>
        <dbReference type="EMBL" id="KAA5405851.1"/>
    </source>
</evidence>
<evidence type="ECO:0008006" key="3">
    <source>
        <dbReference type="Google" id="ProtNLM"/>
    </source>
</evidence>
<accession>A0A5M6A561</accession>
<dbReference type="RefSeq" id="WP_149950226.1">
    <property type="nucleotide sequence ID" value="NZ_RCXI01000018.1"/>
</dbReference>